<evidence type="ECO:0000256" key="15">
    <source>
        <dbReference type="SAM" id="Phobius"/>
    </source>
</evidence>
<gene>
    <name evidence="17" type="ORF">HAX54_016251</name>
</gene>
<dbReference type="InterPro" id="IPR008271">
    <property type="entry name" value="Ser/Thr_kinase_AS"/>
</dbReference>
<dbReference type="PANTHER" id="PTHR47982:SF8">
    <property type="entry name" value="NON-SPECIFIC SERINE_THREONINE PROTEIN KINASE"/>
    <property type="match status" value="1"/>
</dbReference>
<dbReference type="Proteomes" id="UP000823775">
    <property type="component" value="Unassembled WGS sequence"/>
</dbReference>
<feature type="compositionally biased region" description="Polar residues" evidence="14">
    <location>
        <begin position="57"/>
        <end position="72"/>
    </location>
</feature>
<organism evidence="17 18">
    <name type="scientific">Datura stramonium</name>
    <name type="common">Jimsonweed</name>
    <name type="synonym">Common thornapple</name>
    <dbReference type="NCBI Taxonomy" id="4076"/>
    <lineage>
        <taxon>Eukaryota</taxon>
        <taxon>Viridiplantae</taxon>
        <taxon>Streptophyta</taxon>
        <taxon>Embryophyta</taxon>
        <taxon>Tracheophyta</taxon>
        <taxon>Spermatophyta</taxon>
        <taxon>Magnoliopsida</taxon>
        <taxon>eudicotyledons</taxon>
        <taxon>Gunneridae</taxon>
        <taxon>Pentapetalae</taxon>
        <taxon>asterids</taxon>
        <taxon>lamiids</taxon>
        <taxon>Solanales</taxon>
        <taxon>Solanaceae</taxon>
        <taxon>Solanoideae</taxon>
        <taxon>Datureae</taxon>
        <taxon>Datura</taxon>
    </lineage>
</organism>
<comment type="caution">
    <text evidence="17">The sequence shown here is derived from an EMBL/GenBank/DDBJ whole genome shotgun (WGS) entry which is preliminary data.</text>
</comment>
<dbReference type="SUPFAM" id="SSF56112">
    <property type="entry name" value="Protein kinase-like (PK-like)"/>
    <property type="match status" value="1"/>
</dbReference>
<evidence type="ECO:0000256" key="13">
    <source>
        <dbReference type="PROSITE-ProRule" id="PRU10141"/>
    </source>
</evidence>
<dbReference type="Pfam" id="PF07714">
    <property type="entry name" value="PK_Tyr_Ser-Thr"/>
    <property type="match status" value="1"/>
</dbReference>
<protein>
    <recommendedName>
        <fullName evidence="2">non-specific serine/threonine protein kinase</fullName>
        <ecNumber evidence="2">2.7.11.1</ecNumber>
    </recommendedName>
</protein>
<keyword evidence="7" id="KW-0418">Kinase</keyword>
<sequence length="643" mass="70064">MSSGLPGVASGPALPFPPADNATTPPSPVNPGTAPPFPDVASQPSPATSIIPPPSSVNGSSTTGAPPKGSSSNTTLVTLGVGIGIGGALVLICVGIFALWYKRRKRRLGLDGFAHAHSSQDPKDNLFGGQHHHWQQNAPPSAENMVRITLNPSPPPAVTSDSQVSLVDGCTPPLPPSTGSNLSSDKPFLQTTPDSNLSFSRTTFTYQELALATENFSVSNLLGQGGFGYVYKGIFHDGKEVAIKQLKAGSGQGEREFQAEVEIISHVHHKHLVSLVGHCISGVQRLLVYEFVPNKTLEFHLHGKEHPPLSWETRMRITLGSARGLAYLHEDCHPKIIHRDIKASNILLDDNFDAKVADFGLARLNYDTDTHVSTRVMGTFGYLAPEYALTGKLTEKSDVFSFGVMLLEIITGRRPIDKAQHYLDDNIVDWGEEVNTLCGFQVMSLCIQFVGVDVGIVVDEMVYTLMTLKSELLEVEILYDLEDIATFMVLILQYGKAALDAGNFDTLADPRLDKNYDTTEMTRMVTCAAVCVRHLARRRPRMSQIVRALEGNLPLDELNEGLRPGHSGIYESYGSSDFDAAQYKEDLKKFRKMALESQAQNSSECSGPTSEFGRHPSGSSSEGLRTTQDTRSSMEGRREIRID</sequence>
<dbReference type="PROSITE" id="PS00107">
    <property type="entry name" value="PROTEIN_KINASE_ATP"/>
    <property type="match status" value="1"/>
</dbReference>
<evidence type="ECO:0000256" key="6">
    <source>
        <dbReference type="ARBA" id="ARBA00022741"/>
    </source>
</evidence>
<dbReference type="InterPro" id="IPR001245">
    <property type="entry name" value="Ser-Thr/Tyr_kinase_cat_dom"/>
</dbReference>
<evidence type="ECO:0000256" key="10">
    <source>
        <dbReference type="ARBA" id="ARBA00023136"/>
    </source>
</evidence>
<comment type="catalytic activity">
    <reaction evidence="11">
        <text>L-threonyl-[protein] + ATP = O-phospho-L-threonyl-[protein] + ADP + H(+)</text>
        <dbReference type="Rhea" id="RHEA:46608"/>
        <dbReference type="Rhea" id="RHEA-COMP:11060"/>
        <dbReference type="Rhea" id="RHEA-COMP:11605"/>
        <dbReference type="ChEBI" id="CHEBI:15378"/>
        <dbReference type="ChEBI" id="CHEBI:30013"/>
        <dbReference type="ChEBI" id="CHEBI:30616"/>
        <dbReference type="ChEBI" id="CHEBI:61977"/>
        <dbReference type="ChEBI" id="CHEBI:456216"/>
        <dbReference type="EC" id="2.7.11.1"/>
    </reaction>
</comment>
<evidence type="ECO:0000313" key="18">
    <source>
        <dbReference type="Proteomes" id="UP000823775"/>
    </source>
</evidence>
<comment type="subcellular location">
    <subcellularLocation>
        <location evidence="1">Cell membrane</location>
        <topology evidence="1">Single-pass membrane protein</topology>
    </subcellularLocation>
</comment>
<evidence type="ECO:0000256" key="7">
    <source>
        <dbReference type="ARBA" id="ARBA00022777"/>
    </source>
</evidence>
<feature type="compositionally biased region" description="Polar residues" evidence="14">
    <location>
        <begin position="617"/>
        <end position="631"/>
    </location>
</feature>
<evidence type="ECO:0000256" key="12">
    <source>
        <dbReference type="ARBA" id="ARBA00048679"/>
    </source>
</evidence>
<keyword evidence="6 13" id="KW-0547">Nucleotide-binding</keyword>
<name>A0ABS8UJA4_DATST</name>
<dbReference type="Gene3D" id="3.30.200.20">
    <property type="entry name" value="Phosphorylase Kinase, domain 1"/>
    <property type="match status" value="1"/>
</dbReference>
<evidence type="ECO:0000256" key="8">
    <source>
        <dbReference type="ARBA" id="ARBA00022840"/>
    </source>
</evidence>
<feature type="compositionally biased region" description="Basic and acidic residues" evidence="14">
    <location>
        <begin position="632"/>
        <end position="643"/>
    </location>
</feature>
<keyword evidence="9 15" id="KW-1133">Transmembrane helix</keyword>
<feature type="compositionally biased region" description="Polar residues" evidence="14">
    <location>
        <begin position="597"/>
        <end position="609"/>
    </location>
</feature>
<dbReference type="SMART" id="SM00220">
    <property type="entry name" value="S_TKc"/>
    <property type="match status" value="1"/>
</dbReference>
<keyword evidence="8 13" id="KW-0067">ATP-binding</keyword>
<dbReference type="InterPro" id="IPR017441">
    <property type="entry name" value="Protein_kinase_ATP_BS"/>
</dbReference>
<feature type="compositionally biased region" description="Low complexity" evidence="14">
    <location>
        <begin position="41"/>
        <end position="50"/>
    </location>
</feature>
<keyword evidence="18" id="KW-1185">Reference proteome</keyword>
<accession>A0ABS8UJA4</accession>
<evidence type="ECO:0000256" key="11">
    <source>
        <dbReference type="ARBA" id="ARBA00047899"/>
    </source>
</evidence>
<evidence type="ECO:0000256" key="4">
    <source>
        <dbReference type="ARBA" id="ARBA00022679"/>
    </source>
</evidence>
<dbReference type="Gene3D" id="1.10.510.10">
    <property type="entry name" value="Transferase(Phosphotransferase) domain 1"/>
    <property type="match status" value="1"/>
</dbReference>
<evidence type="ECO:0000256" key="9">
    <source>
        <dbReference type="ARBA" id="ARBA00022989"/>
    </source>
</evidence>
<feature type="region of interest" description="Disordered" evidence="14">
    <location>
        <begin position="1"/>
        <end position="72"/>
    </location>
</feature>
<dbReference type="PROSITE" id="PS50011">
    <property type="entry name" value="PROTEIN_KINASE_DOM"/>
    <property type="match status" value="1"/>
</dbReference>
<evidence type="ECO:0000256" key="14">
    <source>
        <dbReference type="SAM" id="MobiDB-lite"/>
    </source>
</evidence>
<dbReference type="InterPro" id="IPR000719">
    <property type="entry name" value="Prot_kinase_dom"/>
</dbReference>
<keyword evidence="3" id="KW-0723">Serine/threonine-protein kinase</keyword>
<dbReference type="EMBL" id="JACEIK010002049">
    <property type="protein sequence ID" value="MCD9558715.1"/>
    <property type="molecule type" value="Genomic_DNA"/>
</dbReference>
<keyword evidence="10 15" id="KW-0472">Membrane</keyword>
<evidence type="ECO:0000256" key="2">
    <source>
        <dbReference type="ARBA" id="ARBA00012513"/>
    </source>
</evidence>
<reference evidence="17 18" key="1">
    <citation type="journal article" date="2021" name="BMC Genomics">
        <title>Datura genome reveals duplications of psychoactive alkaloid biosynthetic genes and high mutation rate following tissue culture.</title>
        <authorList>
            <person name="Rajewski A."/>
            <person name="Carter-House D."/>
            <person name="Stajich J."/>
            <person name="Litt A."/>
        </authorList>
    </citation>
    <scope>NUCLEOTIDE SEQUENCE [LARGE SCALE GENOMIC DNA]</scope>
    <source>
        <strain evidence="17">AR-01</strain>
    </source>
</reference>
<feature type="compositionally biased region" description="Pro residues" evidence="14">
    <location>
        <begin position="25"/>
        <end position="38"/>
    </location>
</feature>
<evidence type="ECO:0000313" key="17">
    <source>
        <dbReference type="EMBL" id="MCD9558715.1"/>
    </source>
</evidence>
<keyword evidence="5 15" id="KW-0812">Transmembrane</keyword>
<evidence type="ECO:0000256" key="5">
    <source>
        <dbReference type="ARBA" id="ARBA00022692"/>
    </source>
</evidence>
<proteinExistence type="predicted"/>
<evidence type="ECO:0000256" key="1">
    <source>
        <dbReference type="ARBA" id="ARBA00004162"/>
    </source>
</evidence>
<dbReference type="EC" id="2.7.11.1" evidence="2"/>
<keyword evidence="4" id="KW-0808">Transferase</keyword>
<dbReference type="CDD" id="cd12087">
    <property type="entry name" value="TM_EGFR-like"/>
    <property type="match status" value="1"/>
</dbReference>
<dbReference type="PANTHER" id="PTHR47982">
    <property type="entry name" value="PROLINE-RICH RECEPTOR-LIKE PROTEIN KINASE PERK4"/>
    <property type="match status" value="1"/>
</dbReference>
<feature type="transmembrane region" description="Helical" evidence="15">
    <location>
        <begin position="76"/>
        <end position="101"/>
    </location>
</feature>
<evidence type="ECO:0000256" key="3">
    <source>
        <dbReference type="ARBA" id="ARBA00022527"/>
    </source>
</evidence>
<dbReference type="InterPro" id="IPR011009">
    <property type="entry name" value="Kinase-like_dom_sf"/>
</dbReference>
<feature type="region of interest" description="Disordered" evidence="14">
    <location>
        <begin position="595"/>
        <end position="643"/>
    </location>
</feature>
<feature type="binding site" evidence="13">
    <location>
        <position position="244"/>
    </location>
    <ligand>
        <name>ATP</name>
        <dbReference type="ChEBI" id="CHEBI:30616"/>
    </ligand>
</feature>
<dbReference type="PROSITE" id="PS00108">
    <property type="entry name" value="PROTEIN_KINASE_ST"/>
    <property type="match status" value="1"/>
</dbReference>
<comment type="catalytic activity">
    <reaction evidence="12">
        <text>L-seryl-[protein] + ATP = O-phospho-L-seryl-[protein] + ADP + H(+)</text>
        <dbReference type="Rhea" id="RHEA:17989"/>
        <dbReference type="Rhea" id="RHEA-COMP:9863"/>
        <dbReference type="Rhea" id="RHEA-COMP:11604"/>
        <dbReference type="ChEBI" id="CHEBI:15378"/>
        <dbReference type="ChEBI" id="CHEBI:29999"/>
        <dbReference type="ChEBI" id="CHEBI:30616"/>
        <dbReference type="ChEBI" id="CHEBI:83421"/>
        <dbReference type="ChEBI" id="CHEBI:456216"/>
        <dbReference type="EC" id="2.7.11.1"/>
    </reaction>
</comment>
<feature type="domain" description="Protein kinase" evidence="16">
    <location>
        <begin position="216"/>
        <end position="553"/>
    </location>
</feature>
<dbReference type="InterPro" id="IPR047117">
    <property type="entry name" value="PERK1-13-like"/>
</dbReference>
<evidence type="ECO:0000259" key="16">
    <source>
        <dbReference type="PROSITE" id="PS50011"/>
    </source>
</evidence>